<sequence>MSRFLPMLTAAVLSGAAVGSAAPAPVLPGDYVTGSFALYRSLFMTSDGRIVDKENGGISHSEGQGYGMLMAVAANDRAAFDDLWAWTKRELFLREDGLAAWKWDPSATPHVADRNNATDGDLLIAWALLRAGHRWEAPDLRDAALALADAIAEHAVLHTDEGAMLLPGVDGFAEGRPGAPVVNLSYWVMPAIAELAAASPNFADLHLEASGARLAARLAEAGYPLAPDWAALGGEAIGPADGFEPLSGYNAVRVPLYFAWASRDNAAIVAPYAKAYSAPKPNDGPAVFRLSPDEAVPVEPMLDPGYQALVDALVCSLGEQAKAPATAAFAPTTYYASTLHILSQMALSERYPQCL</sequence>
<dbReference type="EMBL" id="CP113520">
    <property type="protein sequence ID" value="WAJ26599.1"/>
    <property type="molecule type" value="Genomic_DNA"/>
</dbReference>
<dbReference type="Proteomes" id="UP001163223">
    <property type="component" value="Chromosome"/>
</dbReference>
<evidence type="ECO:0000313" key="2">
    <source>
        <dbReference type="Proteomes" id="UP001163223"/>
    </source>
</evidence>
<name>A0ACD4NIK2_9HYPH</name>
<keyword evidence="2" id="KW-1185">Reference proteome</keyword>
<evidence type="ECO:0000313" key="1">
    <source>
        <dbReference type="EMBL" id="WAJ26599.1"/>
    </source>
</evidence>
<protein>
    <submittedName>
        <fullName evidence="1">Glycosyl hydrolase family 8</fullName>
    </submittedName>
</protein>
<proteinExistence type="predicted"/>
<gene>
    <name evidence="1" type="ORF">OXU80_17165</name>
</gene>
<organism evidence="1 2">
    <name type="scientific">Antarcticirhabdus aurantiaca</name>
    <dbReference type="NCBI Taxonomy" id="2606717"/>
    <lineage>
        <taxon>Bacteria</taxon>
        <taxon>Pseudomonadati</taxon>
        <taxon>Pseudomonadota</taxon>
        <taxon>Alphaproteobacteria</taxon>
        <taxon>Hyphomicrobiales</taxon>
        <taxon>Aurantimonadaceae</taxon>
        <taxon>Antarcticirhabdus</taxon>
    </lineage>
</organism>
<accession>A0ACD4NIK2</accession>
<reference evidence="1" key="1">
    <citation type="submission" date="2022-11" db="EMBL/GenBank/DDBJ databases">
        <title>beta-Carotene-producing bacterium, Jeongeuplla avenae sp. nov., alleviates the salt stress of Arabidopsis seedlings.</title>
        <authorList>
            <person name="Jiang L."/>
            <person name="Lee J."/>
        </authorList>
    </citation>
    <scope>NUCLEOTIDE SEQUENCE</scope>
    <source>
        <strain evidence="1">DY_R2A_6</strain>
    </source>
</reference>
<keyword evidence="1" id="KW-0378">Hydrolase</keyword>